<proteinExistence type="predicted"/>
<gene>
    <name evidence="2" type="ORF">F888_02172</name>
</gene>
<keyword evidence="1" id="KW-0732">Signal</keyword>
<reference evidence="2 3" key="1">
    <citation type="submission" date="2013-02" db="EMBL/GenBank/DDBJ databases">
        <title>The Genome Sequence of Acinetobacter sp. NIPH 3623.</title>
        <authorList>
            <consortium name="The Broad Institute Genome Sequencing Platform"/>
            <consortium name="The Broad Institute Genome Sequencing Center for Infectious Disease"/>
            <person name="Cerqueira G."/>
            <person name="Feldgarden M."/>
            <person name="Courvalin P."/>
            <person name="Perichon B."/>
            <person name="Grillot-Courvalin C."/>
            <person name="Clermont D."/>
            <person name="Rocha E."/>
            <person name="Yoon E.-J."/>
            <person name="Nemec A."/>
            <person name="Walker B."/>
            <person name="Young S.K."/>
            <person name="Zeng Q."/>
            <person name="Gargeya S."/>
            <person name="Fitzgerald M."/>
            <person name="Haas B."/>
            <person name="Abouelleil A."/>
            <person name="Alvarado L."/>
            <person name="Arachchi H.M."/>
            <person name="Berlin A.M."/>
            <person name="Chapman S.B."/>
            <person name="Dewar J."/>
            <person name="Goldberg J."/>
            <person name="Griggs A."/>
            <person name="Gujja S."/>
            <person name="Hansen M."/>
            <person name="Howarth C."/>
            <person name="Imamovic A."/>
            <person name="Larimer J."/>
            <person name="McCowan C."/>
            <person name="Murphy C."/>
            <person name="Neiman D."/>
            <person name="Pearson M."/>
            <person name="Priest M."/>
            <person name="Roberts A."/>
            <person name="Saif S."/>
            <person name="Shea T."/>
            <person name="Sisk P."/>
            <person name="Sykes S."/>
            <person name="Wortman J."/>
            <person name="Nusbaum C."/>
            <person name="Birren B."/>
        </authorList>
    </citation>
    <scope>NUCLEOTIDE SEQUENCE [LARGE SCALE GENOMIC DNA]</scope>
    <source>
        <strain evidence="2 3">NIPH 3623</strain>
    </source>
</reference>
<dbReference type="HOGENOM" id="CLU_3338970_0_0_6"/>
<dbReference type="Proteomes" id="UP000013200">
    <property type="component" value="Unassembled WGS sequence"/>
</dbReference>
<dbReference type="EMBL" id="APSA01000006">
    <property type="protein sequence ID" value="ENX37992.1"/>
    <property type="molecule type" value="Genomic_DNA"/>
</dbReference>
<evidence type="ECO:0000256" key="1">
    <source>
        <dbReference type="SAM" id="SignalP"/>
    </source>
</evidence>
<feature type="signal peptide" evidence="1">
    <location>
        <begin position="1"/>
        <end position="22"/>
    </location>
</feature>
<sequence>MFNIKTVLLSTLLLATTVLAFAATDCCKEKQATHEKD</sequence>
<protein>
    <submittedName>
        <fullName evidence="2">Uncharacterized protein</fullName>
    </submittedName>
</protein>
<evidence type="ECO:0000313" key="3">
    <source>
        <dbReference type="Proteomes" id="UP000013200"/>
    </source>
</evidence>
<evidence type="ECO:0000313" key="2">
    <source>
        <dbReference type="EMBL" id="ENX37992.1"/>
    </source>
</evidence>
<keyword evidence="3" id="KW-1185">Reference proteome</keyword>
<dbReference type="STRING" id="1217698.F888_02172"/>
<feature type="chain" id="PRO_5004151135" evidence="1">
    <location>
        <begin position="23"/>
        <end position="37"/>
    </location>
</feature>
<accession>N9RFS1</accession>
<name>N9RFS1_9GAMM</name>
<dbReference type="AlphaFoldDB" id="N9RFS1"/>
<organism evidence="2 3">
    <name type="scientific">Acinetobacter courvalinii</name>
    <dbReference type="NCBI Taxonomy" id="280147"/>
    <lineage>
        <taxon>Bacteria</taxon>
        <taxon>Pseudomonadati</taxon>
        <taxon>Pseudomonadota</taxon>
        <taxon>Gammaproteobacteria</taxon>
        <taxon>Moraxellales</taxon>
        <taxon>Moraxellaceae</taxon>
        <taxon>Acinetobacter</taxon>
    </lineage>
</organism>
<comment type="caution">
    <text evidence="2">The sequence shown here is derived from an EMBL/GenBank/DDBJ whole genome shotgun (WGS) entry which is preliminary data.</text>
</comment>
<dbReference type="PATRIC" id="fig|1217698.3.peg.2117"/>